<name>A0A5N4B497_PHOPY</name>
<dbReference type="PANTHER" id="PTHR33939">
    <property type="entry name" value="PROTEIN CBG22215"/>
    <property type="match status" value="1"/>
</dbReference>
<dbReference type="Proteomes" id="UP000327044">
    <property type="component" value="Unassembled WGS sequence"/>
</dbReference>
<protein>
    <recommendedName>
        <fullName evidence="3">Tc1-like transposase DDE domain-containing protein</fullName>
    </recommendedName>
</protein>
<keyword evidence="2" id="KW-1185">Reference proteome</keyword>
<evidence type="ECO:0008006" key="3">
    <source>
        <dbReference type="Google" id="ProtNLM"/>
    </source>
</evidence>
<proteinExistence type="predicted"/>
<evidence type="ECO:0000313" key="1">
    <source>
        <dbReference type="EMBL" id="KAB0804373.1"/>
    </source>
</evidence>
<accession>A0A5N4B497</accession>
<gene>
    <name evidence="1" type="ORF">PPYR_01343</name>
</gene>
<reference evidence="1 2" key="1">
    <citation type="journal article" date="2018" name="Elife">
        <title>Firefly genomes illuminate parallel origins of bioluminescence in beetles.</title>
        <authorList>
            <person name="Fallon T.R."/>
            <person name="Lower S.E."/>
            <person name="Chang C.H."/>
            <person name="Bessho-Uehara M."/>
            <person name="Martin G.J."/>
            <person name="Bewick A.J."/>
            <person name="Behringer M."/>
            <person name="Debat H.J."/>
            <person name="Wong I."/>
            <person name="Day J.C."/>
            <person name="Suvorov A."/>
            <person name="Silva C.J."/>
            <person name="Stanger-Hall K.F."/>
            <person name="Hall D.W."/>
            <person name="Schmitz R.J."/>
            <person name="Nelson D.R."/>
            <person name="Lewis S.M."/>
            <person name="Shigenobu S."/>
            <person name="Bybee S.M."/>
            <person name="Larracuente A.M."/>
            <person name="Oba Y."/>
            <person name="Weng J.K."/>
        </authorList>
    </citation>
    <scope>NUCLEOTIDE SEQUENCE [LARGE SCALE GENOMIC DNA]</scope>
    <source>
        <strain evidence="1">1611_PpyrPB1</strain>
        <tissue evidence="1">Whole body</tissue>
    </source>
</reference>
<dbReference type="PANTHER" id="PTHR33939:SF1">
    <property type="entry name" value="DUF4371 DOMAIN-CONTAINING PROTEIN"/>
    <property type="match status" value="1"/>
</dbReference>
<dbReference type="EMBL" id="VVIM01000001">
    <property type="protein sequence ID" value="KAB0804373.1"/>
    <property type="molecule type" value="Genomic_DNA"/>
</dbReference>
<comment type="caution">
    <text evidence="1">The sequence shown here is derived from an EMBL/GenBank/DDBJ whole genome shotgun (WGS) entry which is preliminary data.</text>
</comment>
<dbReference type="AlphaFoldDB" id="A0A5N4B497"/>
<sequence>MHMTYQIRFATKLTLALLEPSHRFYLIITHIGSVKRFVDRGSLVFQSKRTGDYHEDMNADVLEEYFDQMLSLLPENSVIVMDNASYHSRHLENLPRSSWKKSDIAIFKCFYHRRSSNIKKNIYTVN</sequence>
<dbReference type="InParanoid" id="A0A5N4B497"/>
<organism evidence="1 2">
    <name type="scientific">Photinus pyralis</name>
    <name type="common">Common eastern firefly</name>
    <name type="synonym">Lampyris pyralis</name>
    <dbReference type="NCBI Taxonomy" id="7054"/>
    <lineage>
        <taxon>Eukaryota</taxon>
        <taxon>Metazoa</taxon>
        <taxon>Ecdysozoa</taxon>
        <taxon>Arthropoda</taxon>
        <taxon>Hexapoda</taxon>
        <taxon>Insecta</taxon>
        <taxon>Pterygota</taxon>
        <taxon>Neoptera</taxon>
        <taxon>Endopterygota</taxon>
        <taxon>Coleoptera</taxon>
        <taxon>Polyphaga</taxon>
        <taxon>Elateriformia</taxon>
        <taxon>Elateroidea</taxon>
        <taxon>Lampyridae</taxon>
        <taxon>Lampyrinae</taxon>
        <taxon>Photinus</taxon>
    </lineage>
</organism>
<evidence type="ECO:0000313" key="2">
    <source>
        <dbReference type="Proteomes" id="UP000327044"/>
    </source>
</evidence>